<keyword evidence="2" id="KW-0269">Exonuclease</keyword>
<proteinExistence type="predicted"/>
<keyword evidence="2" id="KW-0378">Hydrolase</keyword>
<dbReference type="GO" id="GO:0016887">
    <property type="term" value="F:ATP hydrolysis activity"/>
    <property type="evidence" value="ECO:0007669"/>
    <property type="project" value="InterPro"/>
</dbReference>
<dbReference type="Gene3D" id="3.40.50.300">
    <property type="entry name" value="P-loop containing nucleotide triphosphate hydrolases"/>
    <property type="match status" value="2"/>
</dbReference>
<dbReference type="Pfam" id="PF13476">
    <property type="entry name" value="AAA_23"/>
    <property type="match status" value="1"/>
</dbReference>
<protein>
    <submittedName>
        <fullName evidence="2">DNA repair exonuclease SbcCD ATPase subunit</fullName>
    </submittedName>
</protein>
<dbReference type="GO" id="GO:0006302">
    <property type="term" value="P:double-strand break repair"/>
    <property type="evidence" value="ECO:0007669"/>
    <property type="project" value="InterPro"/>
</dbReference>
<dbReference type="EMBL" id="QOVK01000009">
    <property type="protein sequence ID" value="RXG20891.1"/>
    <property type="molecule type" value="Genomic_DNA"/>
</dbReference>
<dbReference type="InterPro" id="IPR027417">
    <property type="entry name" value="P-loop_NTPase"/>
</dbReference>
<keyword evidence="2" id="KW-0540">Nuclease</keyword>
<organism evidence="2 3">
    <name type="scientific">Leeuwenhoekiella polynyae</name>
    <dbReference type="NCBI Taxonomy" id="1550906"/>
    <lineage>
        <taxon>Bacteria</taxon>
        <taxon>Pseudomonadati</taxon>
        <taxon>Bacteroidota</taxon>
        <taxon>Flavobacteriia</taxon>
        <taxon>Flavobacteriales</taxon>
        <taxon>Flavobacteriaceae</taxon>
        <taxon>Leeuwenhoekiella</taxon>
    </lineage>
</organism>
<dbReference type="PANTHER" id="PTHR32182:SF22">
    <property type="entry name" value="ATP-DEPENDENT ENDONUCLEASE, OLD FAMILY-RELATED"/>
    <property type="match status" value="1"/>
</dbReference>
<evidence type="ECO:0000313" key="3">
    <source>
        <dbReference type="Proteomes" id="UP000289859"/>
    </source>
</evidence>
<sequence length="777" mass="90637">MYRIRSLEVKNFKCLEDYSFDFGEKNLVLFDGPNGYGKTTVFDALEIAFTGNLRRFKDNTNIKQSVGYGDSSFHRDKNKPIEIGLTLYDDEGNKLYVYRKYPGASSITDRDKNPRNFFEKIEQYLIQLNNENIEDQTLGQLLKYTNIEKFFTILDYVEQDENTYFIKKSAKDKYNGLSELLGIKDQNDTLKKTGDVIRTIKAKEKALGEQLTLVKEENKAILERAGERIVYSRLIEIKELPWDKKDLVISQSEVRASYLDELQKFSYLKSNEQSIQKIIKAHSIRELLESRVRIDNLVRNYWNVVNIETLIKENEQRGKETMEQGSLTILSKSLESKDYYTLQQKQEALKYVIKDNNTYEELKKMISELLSLKNLLSSENKLIEEIRDKRDSFLEVYTKSLESIKLLENGTCPTCSHDWGTKDELLSRFKETEELIFKSNDKSREKLRKAQELWEAEIDELDLLKRISDRVDQIEKNKLVLIGSDEFLRIRANQTNWSEEFEKNLTLFSEEELKGLKALFNRRLKKEELDEVIESVRSKVSEYTPQFSADLRTDELRETFLSKLNNSLEELRKIDVEAIEQKVNYIHYAYFNGINKKVTKLEADLTKLDATRTKCTDVRDLLKSQINGYLKGIIANITAPFYIYTSKILQNHSLGTGLVFNADIDKATPEIMIHPLGRKQEASFSLSSGQLSATVMSLMLVLNKVYNQNDLGVIMIDDPIQTLDEINTHSLIELLKHNFSQEQVVLSTHEDKYSRFIRYKYERFGLSHDNIEMRQIT</sequence>
<gene>
    <name evidence="2" type="ORF">DSM02_2262</name>
</gene>
<dbReference type="InterPro" id="IPR038729">
    <property type="entry name" value="Rad50/SbcC_AAA"/>
</dbReference>
<dbReference type="GO" id="GO:0000731">
    <property type="term" value="P:DNA synthesis involved in DNA repair"/>
    <property type="evidence" value="ECO:0007669"/>
    <property type="project" value="TreeGrafter"/>
</dbReference>
<accession>A0A4Q0P3G2</accession>
<reference evidence="2 3" key="1">
    <citation type="submission" date="2018-07" db="EMBL/GenBank/DDBJ databases">
        <title>Leeuwenhoekiella genomics.</title>
        <authorList>
            <person name="Tahon G."/>
            <person name="Willems A."/>
        </authorList>
    </citation>
    <scope>NUCLEOTIDE SEQUENCE [LARGE SCALE GENOMIC DNA]</scope>
    <source>
        <strain evidence="2 3">LMG 29608</strain>
    </source>
</reference>
<keyword evidence="3" id="KW-1185">Reference proteome</keyword>
<dbReference type="SUPFAM" id="SSF52540">
    <property type="entry name" value="P-loop containing nucleoside triphosphate hydrolases"/>
    <property type="match status" value="1"/>
</dbReference>
<dbReference type="RefSeq" id="WP_128765699.1">
    <property type="nucleotide sequence ID" value="NZ_JBHUOO010000007.1"/>
</dbReference>
<name>A0A4Q0P3G2_9FLAO</name>
<comment type="caution">
    <text evidence="2">The sequence shown here is derived from an EMBL/GenBank/DDBJ whole genome shotgun (WGS) entry which is preliminary data.</text>
</comment>
<dbReference type="PANTHER" id="PTHR32182">
    <property type="entry name" value="DNA REPLICATION AND REPAIR PROTEIN RECF"/>
    <property type="match status" value="1"/>
</dbReference>
<dbReference type="OrthoDB" id="7029750at2"/>
<evidence type="ECO:0000259" key="1">
    <source>
        <dbReference type="Pfam" id="PF13476"/>
    </source>
</evidence>
<evidence type="ECO:0000313" key="2">
    <source>
        <dbReference type="EMBL" id="RXG20891.1"/>
    </source>
</evidence>
<dbReference type="AlphaFoldDB" id="A0A4Q0P3G2"/>
<dbReference type="Proteomes" id="UP000289859">
    <property type="component" value="Unassembled WGS sequence"/>
</dbReference>
<feature type="domain" description="Rad50/SbcC-type AAA" evidence="1">
    <location>
        <begin position="6"/>
        <end position="219"/>
    </location>
</feature>
<dbReference type="GO" id="GO:0004527">
    <property type="term" value="F:exonuclease activity"/>
    <property type="evidence" value="ECO:0007669"/>
    <property type="project" value="UniProtKB-KW"/>
</dbReference>